<organism evidence="2">
    <name type="scientific">marine sediment metagenome</name>
    <dbReference type="NCBI Taxonomy" id="412755"/>
    <lineage>
        <taxon>unclassified sequences</taxon>
        <taxon>metagenomes</taxon>
        <taxon>ecological metagenomes</taxon>
    </lineage>
</organism>
<reference evidence="2" key="1">
    <citation type="journal article" date="2015" name="Nature">
        <title>Complex archaea that bridge the gap between prokaryotes and eukaryotes.</title>
        <authorList>
            <person name="Spang A."/>
            <person name="Saw J.H."/>
            <person name="Jorgensen S.L."/>
            <person name="Zaremba-Niedzwiedzka K."/>
            <person name="Martijn J."/>
            <person name="Lind A.E."/>
            <person name="van Eijk R."/>
            <person name="Schleper C."/>
            <person name="Guy L."/>
            <person name="Ettema T.J."/>
        </authorList>
    </citation>
    <scope>NUCLEOTIDE SEQUENCE</scope>
</reference>
<evidence type="ECO:0000256" key="1">
    <source>
        <dbReference type="SAM" id="MobiDB-lite"/>
    </source>
</evidence>
<protein>
    <submittedName>
        <fullName evidence="2">Uncharacterized protein</fullName>
    </submittedName>
</protein>
<dbReference type="AlphaFoldDB" id="A0A0F8WDF0"/>
<gene>
    <name evidence="2" type="ORF">LCGC14_3083600</name>
</gene>
<comment type="caution">
    <text evidence="2">The sequence shown here is derived from an EMBL/GenBank/DDBJ whole genome shotgun (WGS) entry which is preliminary data.</text>
</comment>
<sequence>MTVMAHKKKSKGNAVPSEEDFRAESDMRSLIEAEKIKKDKGRMSAALKKGREQRDALANVMDKKKEA</sequence>
<feature type="compositionally biased region" description="Basic residues" evidence="1">
    <location>
        <begin position="1"/>
        <end position="11"/>
    </location>
</feature>
<feature type="compositionally biased region" description="Basic and acidic residues" evidence="1">
    <location>
        <begin position="49"/>
        <end position="67"/>
    </location>
</feature>
<dbReference type="EMBL" id="LAZR01065939">
    <property type="protein sequence ID" value="KKK54548.1"/>
    <property type="molecule type" value="Genomic_DNA"/>
</dbReference>
<accession>A0A0F8WDF0</accession>
<name>A0A0F8WDF0_9ZZZZ</name>
<evidence type="ECO:0000313" key="2">
    <source>
        <dbReference type="EMBL" id="KKK54548.1"/>
    </source>
</evidence>
<proteinExistence type="predicted"/>
<feature type="compositionally biased region" description="Basic and acidic residues" evidence="1">
    <location>
        <begin position="19"/>
        <end position="37"/>
    </location>
</feature>
<feature type="region of interest" description="Disordered" evidence="1">
    <location>
        <begin position="1"/>
        <end position="67"/>
    </location>
</feature>